<comment type="caution">
    <text evidence="2">The sequence shown here is derived from an EMBL/GenBank/DDBJ whole genome shotgun (WGS) entry which is preliminary data.</text>
</comment>
<evidence type="ECO:0000259" key="1">
    <source>
        <dbReference type="Pfam" id="PF01048"/>
    </source>
</evidence>
<dbReference type="GO" id="GO:0009116">
    <property type="term" value="P:nucleoside metabolic process"/>
    <property type="evidence" value="ECO:0007669"/>
    <property type="project" value="InterPro"/>
</dbReference>
<dbReference type="AlphaFoldDB" id="A0A4R2EPQ5"/>
<sequence length="241" mass="26425">MNVSKLCLLVAMPAEAKPLIQHFNLVQQDGYFGKLPPLAYTGHYRNIEILVVVNGQDPQHHVDLVGTQPATLAAQVAIERFNPDLIINAGTAGAFARNGSRIGDVYLSHQHFVFHDRRIPIPGWDTYGIGRYPSYDTTALANALGYKQGIITTGNSLDMPAIDEQTINQIGGQVKDMEAAALAWVASLHEVPFFSVKSITDLMDSEKTTQEEFLENLHAASEALKDACFTIIDYIAEGNDI</sequence>
<dbReference type="SUPFAM" id="SSF53167">
    <property type="entry name" value="Purine and uridine phosphorylases"/>
    <property type="match status" value="1"/>
</dbReference>
<accession>A0A4R2EPQ5</accession>
<organism evidence="2 3">
    <name type="scientific">Acetobacteroides hydrogenigenes</name>
    <dbReference type="NCBI Taxonomy" id="979970"/>
    <lineage>
        <taxon>Bacteria</taxon>
        <taxon>Pseudomonadati</taxon>
        <taxon>Bacteroidota</taxon>
        <taxon>Bacteroidia</taxon>
        <taxon>Bacteroidales</taxon>
        <taxon>Rikenellaceae</taxon>
        <taxon>Acetobacteroides</taxon>
    </lineage>
</organism>
<keyword evidence="3" id="KW-1185">Reference proteome</keyword>
<dbReference type="RefSeq" id="WP_131838370.1">
    <property type="nucleotide sequence ID" value="NZ_SLWB01000003.1"/>
</dbReference>
<dbReference type="InterPro" id="IPR035994">
    <property type="entry name" value="Nucleoside_phosphorylase_sf"/>
</dbReference>
<dbReference type="PANTHER" id="PTHR46994:SF1">
    <property type="entry name" value="5'-METHYLTHIOADENOSINE NUCLEOSIDASE"/>
    <property type="match status" value="1"/>
</dbReference>
<proteinExistence type="predicted"/>
<dbReference type="Proteomes" id="UP000294830">
    <property type="component" value="Unassembled WGS sequence"/>
</dbReference>
<dbReference type="Gene3D" id="3.40.50.1580">
    <property type="entry name" value="Nucleoside phosphorylase domain"/>
    <property type="match status" value="1"/>
</dbReference>
<gene>
    <name evidence="2" type="ORF">CLV25_1039</name>
</gene>
<dbReference type="GO" id="GO:0008930">
    <property type="term" value="F:methylthioadenosine nucleosidase activity"/>
    <property type="evidence" value="ECO:0007669"/>
    <property type="project" value="InterPro"/>
</dbReference>
<dbReference type="PANTHER" id="PTHR46994">
    <property type="entry name" value="5'-METHYLTHIOADENOSINE/S-ADENOSYLHOMOCYSTEINE NUCLEOSIDASE 1"/>
    <property type="match status" value="1"/>
</dbReference>
<protein>
    <submittedName>
        <fullName evidence="2">Adenosylhomocysteine nucleosidase/5'-methylthioadenosine nucleosidase</fullName>
    </submittedName>
</protein>
<dbReference type="InterPro" id="IPR000845">
    <property type="entry name" value="Nucleoside_phosphorylase_d"/>
</dbReference>
<dbReference type="CDD" id="cd09008">
    <property type="entry name" value="MTAN"/>
    <property type="match status" value="1"/>
</dbReference>
<feature type="domain" description="Nucleoside phosphorylase" evidence="1">
    <location>
        <begin position="5"/>
        <end position="230"/>
    </location>
</feature>
<name>A0A4R2EPQ5_9BACT</name>
<dbReference type="EMBL" id="SLWB01000003">
    <property type="protein sequence ID" value="TCN70495.1"/>
    <property type="molecule type" value="Genomic_DNA"/>
</dbReference>
<dbReference type="Pfam" id="PF01048">
    <property type="entry name" value="PNP_UDP_1"/>
    <property type="match status" value="1"/>
</dbReference>
<evidence type="ECO:0000313" key="2">
    <source>
        <dbReference type="EMBL" id="TCN70495.1"/>
    </source>
</evidence>
<reference evidence="2 3" key="1">
    <citation type="submission" date="2019-03" db="EMBL/GenBank/DDBJ databases">
        <title>Genomic Encyclopedia of Archaeal and Bacterial Type Strains, Phase II (KMG-II): from individual species to whole genera.</title>
        <authorList>
            <person name="Goeker M."/>
        </authorList>
    </citation>
    <scope>NUCLEOTIDE SEQUENCE [LARGE SCALE GENOMIC DNA]</scope>
    <source>
        <strain evidence="2 3">RL-C</strain>
    </source>
</reference>
<dbReference type="GO" id="GO:0019509">
    <property type="term" value="P:L-methionine salvage from methylthioadenosine"/>
    <property type="evidence" value="ECO:0007669"/>
    <property type="project" value="InterPro"/>
</dbReference>
<dbReference type="InterPro" id="IPR044580">
    <property type="entry name" value="MTAN"/>
</dbReference>
<dbReference type="OrthoDB" id="997641at2"/>
<evidence type="ECO:0000313" key="3">
    <source>
        <dbReference type="Proteomes" id="UP000294830"/>
    </source>
</evidence>